<gene>
    <name evidence="1" type="ORF">GCM10022257_17720</name>
</gene>
<proteinExistence type="predicted"/>
<accession>A0ABP8EBP3</accession>
<sequence>MNKYINLLPLVFLAILFLNCKSDSKSNLESLNAKTSNNQVIDVITEGMEFQMVDSIPYGWNTFRYHNKSHEVHFFILEKLPAGIRIDNYKNELIPPFKKATELLLEGKVEDGLKEFENIPAWFSKLEESGGVGLVSSNTIGESTIYLEPGIYAMECYIRMPNGMAHVYYGMLKEVVVTEEKSTITKPESTINLSISSTEGIVLKDSVTSGKHIFSVHFKDQIKYKTMLGHDVNLVRLEDFSQIDTLSAWINAADLKAFRSPEPKGLTFLGGVNDTQAGSTGYFKAKLKPGNYALISEIPNSKEKGMLKTFVVSK</sequence>
<evidence type="ECO:0000313" key="2">
    <source>
        <dbReference type="Proteomes" id="UP001500027"/>
    </source>
</evidence>
<comment type="caution">
    <text evidence="1">The sequence shown here is derived from an EMBL/GenBank/DDBJ whole genome shotgun (WGS) entry which is preliminary data.</text>
</comment>
<evidence type="ECO:0000313" key="1">
    <source>
        <dbReference type="EMBL" id="GAA4269671.1"/>
    </source>
</evidence>
<name>A0ABP8EBP3_9FLAO</name>
<evidence type="ECO:0008006" key="3">
    <source>
        <dbReference type="Google" id="ProtNLM"/>
    </source>
</evidence>
<dbReference type="Proteomes" id="UP001500027">
    <property type="component" value="Unassembled WGS sequence"/>
</dbReference>
<organism evidence="1 2">
    <name type="scientific">Hyunsoonleella aestuarii</name>
    <dbReference type="NCBI Taxonomy" id="912802"/>
    <lineage>
        <taxon>Bacteria</taxon>
        <taxon>Pseudomonadati</taxon>
        <taxon>Bacteroidota</taxon>
        <taxon>Flavobacteriia</taxon>
        <taxon>Flavobacteriales</taxon>
        <taxon>Flavobacteriaceae</taxon>
    </lineage>
</organism>
<reference evidence="2" key="1">
    <citation type="journal article" date="2019" name="Int. J. Syst. Evol. Microbiol.">
        <title>The Global Catalogue of Microorganisms (GCM) 10K type strain sequencing project: providing services to taxonomists for standard genome sequencing and annotation.</title>
        <authorList>
            <consortium name="The Broad Institute Genomics Platform"/>
            <consortium name="The Broad Institute Genome Sequencing Center for Infectious Disease"/>
            <person name="Wu L."/>
            <person name="Ma J."/>
        </authorList>
    </citation>
    <scope>NUCLEOTIDE SEQUENCE [LARGE SCALE GENOMIC DNA]</scope>
    <source>
        <strain evidence="2">JCM 17452</strain>
    </source>
</reference>
<dbReference type="EMBL" id="BAABAV010000001">
    <property type="protein sequence ID" value="GAA4269671.1"/>
    <property type="molecule type" value="Genomic_DNA"/>
</dbReference>
<keyword evidence="2" id="KW-1185">Reference proteome</keyword>
<protein>
    <recommendedName>
        <fullName evidence="3">Lipoprotein</fullName>
    </recommendedName>
</protein>
<dbReference type="RefSeq" id="WP_170180951.1">
    <property type="nucleotide sequence ID" value="NZ_BAABAV010000001.1"/>
</dbReference>